<dbReference type="Proteomes" id="UP000730618">
    <property type="component" value="Unassembled WGS sequence"/>
</dbReference>
<gene>
    <name evidence="2" type="ORF">PAECIP111802_00371</name>
</gene>
<evidence type="ECO:0000313" key="3">
    <source>
        <dbReference type="Proteomes" id="UP000730618"/>
    </source>
</evidence>
<dbReference type="EMBL" id="CAJVCE010000001">
    <property type="protein sequence ID" value="CAG7617144.1"/>
    <property type="molecule type" value="Genomic_DNA"/>
</dbReference>
<feature type="domain" description="Glycosyl hydrolase family 95 catalytic" evidence="1">
    <location>
        <begin position="479"/>
        <end position="586"/>
    </location>
</feature>
<sequence>MDYRSLVSRADLHYDKTVKRSEGGLPIGNGTMGSLIWTSPSAVKFQVNRVDVYAADCSTNSFNQRHSDYGYACGFVDIDVVDYGEDAFQDEDIAQHLSVFDALATIRGAGVKVQTFAVAHQDVFAVRVEDDRPFPQGINVKLKMLRPAEVVTKNHTAISELGIVNDMIVLKQQFREGRHYCSSAVVIGISGRDSVIRLNDELGGKAKVNHTRTSIGLGQPNETEMRLCLKPGPGRADIFIASAATFDEEEDIVAKAVQQLEQARNAGYERLLEEHKAWWNAYWSKSYIALQSADGSAEFVEMHYTYYLYLMASNSRGGKFPMNFGGMLLSPRGDARHWGAMQWWNNLNLYYNAILPSGHYELLQPYFSMFSGMYDSCAKAAEQQWGSKGIYIPEVVWFNGLEELPDDIAAEMRDLYLLRKPWEQMSERFRDFAYSKHPHESRWNWKYYEKFVDGKLVYSDKGYGPFGFTTHMFANQVGVAYHFWMYYEYTLDETWLRERAYPMIKGAAEFFRHFPNLRKEADGKYHIVHTMSDEKYADGKDTMDSMSAMHGILPVVLRASELLGVDEELRPAWKELYENLAPIPTSDHPDAVLRTDEGEPAVWVGAIGPVLDNRSHIDLRPARFCSLCTQETAHDNPGMYQTALATIKYQEARLAGDWSRAASEMSPMARVLANMGLAEPFKQVVLAQLNCVNAEREYCYFNDTGRIKFFENRLTVREGVNCLSAQRLGNAAAGLQLALCQSEPPGPGKDPIIRLFPACPGDWDAEFSLWCHGGFIVTSARRQGAIPFVKISSTLGGTCRLRNPWGEQPVRITGAAEKSILSSGSLLLFETSPGRDIMVEPS</sequence>
<proteinExistence type="predicted"/>
<comment type="caution">
    <text evidence="2">The sequence shown here is derived from an EMBL/GenBank/DDBJ whole genome shotgun (WGS) entry which is preliminary data.</text>
</comment>
<organism evidence="2 3">
    <name type="scientific">Paenibacillus allorhizosphaerae</name>
    <dbReference type="NCBI Taxonomy" id="2849866"/>
    <lineage>
        <taxon>Bacteria</taxon>
        <taxon>Bacillati</taxon>
        <taxon>Bacillota</taxon>
        <taxon>Bacilli</taxon>
        <taxon>Bacillales</taxon>
        <taxon>Paenibacillaceae</taxon>
        <taxon>Paenibacillus</taxon>
    </lineage>
</organism>
<keyword evidence="3" id="KW-1185">Reference proteome</keyword>
<dbReference type="InterPro" id="IPR054363">
    <property type="entry name" value="GH95_cat"/>
</dbReference>
<dbReference type="Pfam" id="PF22124">
    <property type="entry name" value="Glyco_hydro_95_cat"/>
    <property type="match status" value="1"/>
</dbReference>
<name>A0ABM8VAR3_9BACL</name>
<dbReference type="PANTHER" id="PTHR31084:SF0">
    <property type="entry name" value="ALPHA-L-FUCOSIDASE 2"/>
    <property type="match status" value="1"/>
</dbReference>
<reference evidence="2 3" key="1">
    <citation type="submission" date="2021-06" db="EMBL/GenBank/DDBJ databases">
        <authorList>
            <person name="Criscuolo A."/>
        </authorList>
    </citation>
    <scope>NUCLEOTIDE SEQUENCE [LARGE SCALE GENOMIC DNA]</scope>
    <source>
        <strain evidence="3">CIP 111802</strain>
    </source>
</reference>
<dbReference type="PANTHER" id="PTHR31084">
    <property type="entry name" value="ALPHA-L-FUCOSIDASE 2"/>
    <property type="match status" value="1"/>
</dbReference>
<evidence type="ECO:0000313" key="2">
    <source>
        <dbReference type="EMBL" id="CAG7617144.1"/>
    </source>
</evidence>
<protein>
    <recommendedName>
        <fullName evidence="1">Glycosyl hydrolase family 95 catalytic domain-containing protein</fullName>
    </recommendedName>
</protein>
<accession>A0ABM8VAR3</accession>
<evidence type="ECO:0000259" key="1">
    <source>
        <dbReference type="Pfam" id="PF22124"/>
    </source>
</evidence>